<comment type="caution">
    <text evidence="2">The sequence shown here is derived from an EMBL/GenBank/DDBJ whole genome shotgun (WGS) entry which is preliminary data.</text>
</comment>
<sequence length="167" mass="19749">MLRYLLLVSICQGIYSHFTDYSRGYMTAIVTKQPSPNGLPNWPTAARIDVTLMAIYKKDERYIEEDFLKMFSDFGQKNHIHFNDRNFQRMDNRNDGLMATYGLRGVPCLQLQKFLLEIKSYDYNIKHVNVTCDRLKFSVCLTFSCPDNYDINTWTPQKSYDVRRRKS</sequence>
<dbReference type="EMBL" id="JAVFWL010000003">
    <property type="protein sequence ID" value="KAK6745912.1"/>
    <property type="molecule type" value="Genomic_DNA"/>
</dbReference>
<keyword evidence="3" id="KW-1185">Reference proteome</keyword>
<feature type="signal peptide" evidence="1">
    <location>
        <begin position="1"/>
        <end position="16"/>
    </location>
</feature>
<evidence type="ECO:0000313" key="3">
    <source>
        <dbReference type="Proteomes" id="UP001303046"/>
    </source>
</evidence>
<dbReference type="Proteomes" id="UP001303046">
    <property type="component" value="Unassembled WGS sequence"/>
</dbReference>
<accession>A0ABR1D5V8</accession>
<dbReference type="InterPro" id="IPR035126">
    <property type="entry name" value="SCVP"/>
</dbReference>
<gene>
    <name evidence="2" type="primary">Necator_chrIII.g12945</name>
    <name evidence="2" type="ORF">RB195_012178</name>
</gene>
<dbReference type="Pfam" id="PF17619">
    <property type="entry name" value="SCVP"/>
    <property type="match status" value="1"/>
</dbReference>
<organism evidence="2 3">
    <name type="scientific">Necator americanus</name>
    <name type="common">Human hookworm</name>
    <dbReference type="NCBI Taxonomy" id="51031"/>
    <lineage>
        <taxon>Eukaryota</taxon>
        <taxon>Metazoa</taxon>
        <taxon>Ecdysozoa</taxon>
        <taxon>Nematoda</taxon>
        <taxon>Chromadorea</taxon>
        <taxon>Rhabditida</taxon>
        <taxon>Rhabditina</taxon>
        <taxon>Rhabditomorpha</taxon>
        <taxon>Strongyloidea</taxon>
        <taxon>Ancylostomatidae</taxon>
        <taxon>Bunostominae</taxon>
        <taxon>Necator</taxon>
    </lineage>
</organism>
<protein>
    <submittedName>
        <fullName evidence="2">Uncharacterized protein</fullName>
    </submittedName>
</protein>
<evidence type="ECO:0000256" key="1">
    <source>
        <dbReference type="SAM" id="SignalP"/>
    </source>
</evidence>
<evidence type="ECO:0000313" key="2">
    <source>
        <dbReference type="EMBL" id="KAK6745912.1"/>
    </source>
</evidence>
<proteinExistence type="predicted"/>
<name>A0ABR1D5V8_NECAM</name>
<keyword evidence="1" id="KW-0732">Signal</keyword>
<feature type="chain" id="PRO_5046419903" evidence="1">
    <location>
        <begin position="17"/>
        <end position="167"/>
    </location>
</feature>
<reference evidence="2 3" key="1">
    <citation type="submission" date="2023-08" db="EMBL/GenBank/DDBJ databases">
        <title>A Necator americanus chromosomal reference genome.</title>
        <authorList>
            <person name="Ilik V."/>
            <person name="Petrzelkova K.J."/>
            <person name="Pardy F."/>
            <person name="Fuh T."/>
            <person name="Niatou-Singa F.S."/>
            <person name="Gouil Q."/>
            <person name="Baker L."/>
            <person name="Ritchie M.E."/>
            <person name="Jex A.R."/>
            <person name="Gazzola D."/>
            <person name="Li H."/>
            <person name="Toshio Fujiwara R."/>
            <person name="Zhan B."/>
            <person name="Aroian R.V."/>
            <person name="Pafco B."/>
            <person name="Schwarz E.M."/>
        </authorList>
    </citation>
    <scope>NUCLEOTIDE SEQUENCE [LARGE SCALE GENOMIC DNA]</scope>
    <source>
        <strain evidence="2 3">Aroian</strain>
        <tissue evidence="2">Whole animal</tissue>
    </source>
</reference>